<dbReference type="EMBL" id="JAUSWA010000008">
    <property type="protein sequence ID" value="MDQ0493662.1"/>
    <property type="molecule type" value="Genomic_DNA"/>
</dbReference>
<comment type="caution">
    <text evidence="1">The sequence shown here is derived from an EMBL/GenBank/DDBJ whole genome shotgun (WGS) entry which is preliminary data.</text>
</comment>
<dbReference type="SUPFAM" id="SSF56796">
    <property type="entry name" value="Dehydroquinate synthase-like"/>
    <property type="match status" value="1"/>
</dbReference>
<gene>
    <name evidence="1" type="ORF">QOZ95_001820</name>
</gene>
<dbReference type="Gene3D" id="1.20.1090.10">
    <property type="entry name" value="Dehydroquinate synthase-like - alpha domain"/>
    <property type="match status" value="1"/>
</dbReference>
<organism evidence="1 2">
    <name type="scientific">Paenibacillus brasilensis</name>
    <dbReference type="NCBI Taxonomy" id="128574"/>
    <lineage>
        <taxon>Bacteria</taxon>
        <taxon>Bacillati</taxon>
        <taxon>Bacillota</taxon>
        <taxon>Bacilli</taxon>
        <taxon>Bacillales</taxon>
        <taxon>Paenibacillaceae</taxon>
        <taxon>Paenibacillus</taxon>
    </lineage>
</organism>
<evidence type="ECO:0000313" key="1">
    <source>
        <dbReference type="EMBL" id="MDQ0493662.1"/>
    </source>
</evidence>
<reference evidence="1 2" key="1">
    <citation type="submission" date="2023-07" db="EMBL/GenBank/DDBJ databases">
        <title>Genomic Encyclopedia of Type Strains, Phase IV (KMG-IV): sequencing the most valuable type-strain genomes for metagenomic binning, comparative biology and taxonomic classification.</title>
        <authorList>
            <person name="Goeker M."/>
        </authorList>
    </citation>
    <scope>NUCLEOTIDE SEQUENCE [LARGE SCALE GENOMIC DNA]</scope>
    <source>
        <strain evidence="1 2">DSM 14914</strain>
    </source>
</reference>
<proteinExistence type="predicted"/>
<dbReference type="Proteomes" id="UP001242811">
    <property type="component" value="Unassembled WGS sequence"/>
</dbReference>
<name>A0ABU0L0B7_9BACL</name>
<sequence>MDFIAEGRKQVLHGAKVGVASALLSGMYRELAASQDVEAFKVYRTLPTSEQMRAWLVKVGGPSTIAELGVTEEQLARALRTAHTLRDRYTGLKYMNEHRLLRS</sequence>
<keyword evidence="2" id="KW-1185">Reference proteome</keyword>
<protein>
    <submittedName>
        <fullName evidence="1">Glycerol dehydrogenase-like iron-containing ADH family enzyme</fullName>
    </submittedName>
</protein>
<evidence type="ECO:0000313" key="2">
    <source>
        <dbReference type="Proteomes" id="UP001242811"/>
    </source>
</evidence>
<accession>A0ABU0L0B7</accession>